<keyword evidence="3" id="KW-0804">Transcription</keyword>
<dbReference type="PANTHER" id="PTHR43280">
    <property type="entry name" value="ARAC-FAMILY TRANSCRIPTIONAL REGULATOR"/>
    <property type="match status" value="1"/>
</dbReference>
<dbReference type="InterPro" id="IPR018060">
    <property type="entry name" value="HTH_AraC"/>
</dbReference>
<dbReference type="PRINTS" id="PR00032">
    <property type="entry name" value="HTHARAC"/>
</dbReference>
<sequence length="378" mass="43150">MHWKKEFLFFSNILKNMNLTVSCLQSPEDLKPFSNCLTSDSTNTIYRIRTSGFYFLFFRLPDTQPASYISIGPYVVSSVFAEKETAPQTFSPGIPVLTDESALFTIVNTFGELLWGTLDNFSFQNIETPAAPELNPTTESQDMELPRETLLSIQLMEEYYDCENELLKLVSQGQWNATEIFLNRFFALKKNYSVFPWENTLEWKKAQSIMLNTLLRKAAESADVPPIHIGHLSSHTLERIVKLSRPTDSLALQKDIIRKYCHLVQSHSLKGYSPIIQKVMTQITTNLTGNLGLDAQAKRLNVNPSYLSALFKKETGLTLTEYVKRKRINHAVFLLNTSNLQIQTIAQHCGIADVNYFTKMFKKIVGKTPKDYRSEILS</sequence>
<reference evidence="5 6" key="1">
    <citation type="journal article" date="2020" name="Cell Host Microbe">
        <title>Functional and Genomic Variation between Human-Derived Isolates of Lachnospiraceae Reveals Inter- and Intra-Species Diversity.</title>
        <authorList>
            <person name="Sorbara M.T."/>
            <person name="Littmann E.R."/>
            <person name="Fontana E."/>
            <person name="Moody T.U."/>
            <person name="Kohout C.E."/>
            <person name="Gjonbalaj M."/>
            <person name="Eaton V."/>
            <person name="Seok R."/>
            <person name="Leiner I.M."/>
            <person name="Pamer E.G."/>
        </authorList>
    </citation>
    <scope>NUCLEOTIDE SEQUENCE [LARGE SCALE GENOMIC DNA]</scope>
    <source>
        <strain evidence="5 6">MSK.15.26</strain>
    </source>
</reference>
<organism evidence="5 6">
    <name type="scientific">Blautia hansenii</name>
    <name type="common">Ruminococcus hansenii</name>
    <dbReference type="NCBI Taxonomy" id="1322"/>
    <lineage>
        <taxon>Bacteria</taxon>
        <taxon>Bacillati</taxon>
        <taxon>Bacillota</taxon>
        <taxon>Clostridia</taxon>
        <taxon>Lachnospirales</taxon>
        <taxon>Lachnospiraceae</taxon>
        <taxon>Blautia</taxon>
    </lineage>
</organism>
<feature type="domain" description="HTH araC/xylS-type" evidence="4">
    <location>
        <begin position="277"/>
        <end position="375"/>
    </location>
</feature>
<name>A0ABX2I7E0_BLAHA</name>
<dbReference type="Gene3D" id="1.10.10.60">
    <property type="entry name" value="Homeodomain-like"/>
    <property type="match status" value="2"/>
</dbReference>
<dbReference type="SMART" id="SM00342">
    <property type="entry name" value="HTH_ARAC"/>
    <property type="match status" value="1"/>
</dbReference>
<keyword evidence="2" id="KW-0238">DNA-binding</keyword>
<dbReference type="InterPro" id="IPR020449">
    <property type="entry name" value="Tscrpt_reg_AraC-type_HTH"/>
</dbReference>
<keyword evidence="1" id="KW-0805">Transcription regulation</keyword>
<evidence type="ECO:0000256" key="1">
    <source>
        <dbReference type="ARBA" id="ARBA00023015"/>
    </source>
</evidence>
<keyword evidence="6" id="KW-1185">Reference proteome</keyword>
<dbReference type="InterPro" id="IPR018062">
    <property type="entry name" value="HTH_AraC-typ_CS"/>
</dbReference>
<dbReference type="EMBL" id="JAAITA010000011">
    <property type="protein sequence ID" value="NSJ86371.1"/>
    <property type="molecule type" value="Genomic_DNA"/>
</dbReference>
<dbReference type="SUPFAM" id="SSF46689">
    <property type="entry name" value="Homeodomain-like"/>
    <property type="match status" value="2"/>
</dbReference>
<dbReference type="PANTHER" id="PTHR43280:SF10">
    <property type="entry name" value="REGULATORY PROTEIN POCR"/>
    <property type="match status" value="1"/>
</dbReference>
<proteinExistence type="predicted"/>
<gene>
    <name evidence="5" type="ORF">G5A70_09375</name>
</gene>
<evidence type="ECO:0000259" key="4">
    <source>
        <dbReference type="PROSITE" id="PS01124"/>
    </source>
</evidence>
<protein>
    <submittedName>
        <fullName evidence="5">Helix-turn-helix transcriptional regulator</fullName>
    </submittedName>
</protein>
<evidence type="ECO:0000313" key="6">
    <source>
        <dbReference type="Proteomes" id="UP000822142"/>
    </source>
</evidence>
<accession>A0ABX2I7E0</accession>
<evidence type="ECO:0000256" key="3">
    <source>
        <dbReference type="ARBA" id="ARBA00023163"/>
    </source>
</evidence>
<dbReference type="Pfam" id="PF12833">
    <property type="entry name" value="HTH_18"/>
    <property type="match status" value="1"/>
</dbReference>
<dbReference type="Proteomes" id="UP000822142">
    <property type="component" value="Unassembled WGS sequence"/>
</dbReference>
<dbReference type="PROSITE" id="PS00041">
    <property type="entry name" value="HTH_ARAC_FAMILY_1"/>
    <property type="match status" value="1"/>
</dbReference>
<evidence type="ECO:0000313" key="5">
    <source>
        <dbReference type="EMBL" id="NSJ86371.1"/>
    </source>
</evidence>
<evidence type="ECO:0000256" key="2">
    <source>
        <dbReference type="ARBA" id="ARBA00023125"/>
    </source>
</evidence>
<dbReference type="PROSITE" id="PS01124">
    <property type="entry name" value="HTH_ARAC_FAMILY_2"/>
    <property type="match status" value="1"/>
</dbReference>
<comment type="caution">
    <text evidence="5">The sequence shown here is derived from an EMBL/GenBank/DDBJ whole genome shotgun (WGS) entry which is preliminary data.</text>
</comment>
<dbReference type="InterPro" id="IPR009057">
    <property type="entry name" value="Homeodomain-like_sf"/>
</dbReference>
<dbReference type="RefSeq" id="WP_173749389.1">
    <property type="nucleotide sequence ID" value="NZ_JAAITA010000011.1"/>
</dbReference>